<proteinExistence type="predicted"/>
<reference evidence="1 2" key="1">
    <citation type="submission" date="2014-02" db="EMBL/GenBank/DDBJ databases">
        <authorList>
            <person name="Sears C."/>
            <person name="Carroll K."/>
            <person name="Sack B.R."/>
            <person name="Qadri F."/>
            <person name="Myers L.L."/>
            <person name="Chung G.-T."/>
            <person name="Escheverria P."/>
            <person name="Fraser C.M."/>
            <person name="Sadzewicz L."/>
            <person name="Shefchek K.A."/>
            <person name="Tallon L."/>
            <person name="Das S.P."/>
            <person name="Daugherty S."/>
            <person name="Mongodin E.F."/>
        </authorList>
    </citation>
    <scope>NUCLEOTIDE SEQUENCE [LARGE SCALE GENOMIC DNA]</scope>
    <source>
        <strain evidence="1 2">S36L11</strain>
    </source>
</reference>
<sequence>MKTLQISEQKARELYKSGSSELKSILEESFGKDFFSQKITDRVKTYEDACRELSTSPLDENKLMKLGLTKHDIAYQKLVTIIKALNEGWVPDVCDSSVYRWYPWFKTNGSPSSFAFCDSLCAYVYADAGSGSRLCLKSKELSEYCGKQFIDLWKQFII</sequence>
<dbReference type="EMBL" id="JGDJ01000060">
    <property type="protein sequence ID" value="EXZ31234.1"/>
    <property type="molecule type" value="Genomic_DNA"/>
</dbReference>
<comment type="caution">
    <text evidence="1">The sequence shown here is derived from an EMBL/GenBank/DDBJ whole genome shotgun (WGS) entry which is preliminary data.</text>
</comment>
<organism evidence="1 2">
    <name type="scientific">Bacteroides fragilis str. S36L11</name>
    <dbReference type="NCBI Taxonomy" id="1339327"/>
    <lineage>
        <taxon>Bacteria</taxon>
        <taxon>Pseudomonadati</taxon>
        <taxon>Bacteroidota</taxon>
        <taxon>Bacteroidia</taxon>
        <taxon>Bacteroidales</taxon>
        <taxon>Bacteroidaceae</taxon>
        <taxon>Bacteroides</taxon>
    </lineage>
</organism>
<evidence type="ECO:0000313" key="2">
    <source>
        <dbReference type="Proteomes" id="UP000022082"/>
    </source>
</evidence>
<accession>A0A015Z8Q3</accession>
<gene>
    <name evidence="1" type="ORF">M136_4993</name>
</gene>
<dbReference type="PATRIC" id="fig|1339327.3.peg.257"/>
<protein>
    <submittedName>
        <fullName evidence="1">Uncharacterized protein</fullName>
    </submittedName>
</protein>
<dbReference type="AlphaFoldDB" id="A0A015Z8Q3"/>
<dbReference type="Proteomes" id="UP000022082">
    <property type="component" value="Unassembled WGS sequence"/>
</dbReference>
<evidence type="ECO:0000313" key="1">
    <source>
        <dbReference type="EMBL" id="EXZ31234.1"/>
    </source>
</evidence>
<name>A0A015Z8Q3_BACFG</name>